<dbReference type="EnsemblProtists" id="EKX33043">
    <property type="protein sequence ID" value="EKX33043"/>
    <property type="gene ID" value="GUITHDRAFT_120780"/>
</dbReference>
<sequence>MISWLDKYDINTEELDKLDEIMDSSAVRQSVEDLFVRLHLETEGPKDMGFVVQSAEKALKIRERCKTLLEMDPSCDGDVSHAISAIDEIHGLAHGMLSGTVSGKSLSRLDAVELLLSDNMAKSTLPKQLKEWGEIRRSTCESVFKTYVANYTNLYQLFDAYRCNASVLSGTPSGQDLKPLLLVYDDAAYEQSKFIASEADDLYHLMEDTLQRIQAHRASTDWRDLVDDKELLKHKEMKKKFYPP</sequence>
<dbReference type="EMBL" id="JH993159">
    <property type="protein sequence ID" value="EKX33043.1"/>
    <property type="molecule type" value="Genomic_DNA"/>
</dbReference>
<evidence type="ECO:0000313" key="3">
    <source>
        <dbReference type="Proteomes" id="UP000011087"/>
    </source>
</evidence>
<reference evidence="3" key="2">
    <citation type="submission" date="2012-11" db="EMBL/GenBank/DDBJ databases">
        <authorList>
            <person name="Kuo A."/>
            <person name="Curtis B.A."/>
            <person name="Tanifuji G."/>
            <person name="Burki F."/>
            <person name="Gruber A."/>
            <person name="Irimia M."/>
            <person name="Maruyama S."/>
            <person name="Arias M.C."/>
            <person name="Ball S.G."/>
            <person name="Gile G.H."/>
            <person name="Hirakawa Y."/>
            <person name="Hopkins J.F."/>
            <person name="Rensing S.A."/>
            <person name="Schmutz J."/>
            <person name="Symeonidi A."/>
            <person name="Elias M."/>
            <person name="Eveleigh R.J."/>
            <person name="Herman E.K."/>
            <person name="Klute M.J."/>
            <person name="Nakayama T."/>
            <person name="Obornik M."/>
            <person name="Reyes-Prieto A."/>
            <person name="Armbrust E.V."/>
            <person name="Aves S.J."/>
            <person name="Beiko R.G."/>
            <person name="Coutinho P."/>
            <person name="Dacks J.B."/>
            <person name="Durnford D.G."/>
            <person name="Fast N.M."/>
            <person name="Green B.R."/>
            <person name="Grisdale C."/>
            <person name="Hempe F."/>
            <person name="Henrissat B."/>
            <person name="Hoppner M.P."/>
            <person name="Ishida K.-I."/>
            <person name="Kim E."/>
            <person name="Koreny L."/>
            <person name="Kroth P.G."/>
            <person name="Liu Y."/>
            <person name="Malik S.-B."/>
            <person name="Maier U.G."/>
            <person name="McRose D."/>
            <person name="Mock T."/>
            <person name="Neilson J.A."/>
            <person name="Onodera N.T."/>
            <person name="Poole A.M."/>
            <person name="Pritham E.J."/>
            <person name="Richards T.A."/>
            <person name="Rocap G."/>
            <person name="Roy S.W."/>
            <person name="Sarai C."/>
            <person name="Schaack S."/>
            <person name="Shirato S."/>
            <person name="Slamovits C.H."/>
            <person name="Spencer D.F."/>
            <person name="Suzuki S."/>
            <person name="Worden A.Z."/>
            <person name="Zauner S."/>
            <person name="Barry K."/>
            <person name="Bell C."/>
            <person name="Bharti A.K."/>
            <person name="Crow J.A."/>
            <person name="Grimwood J."/>
            <person name="Kramer R."/>
            <person name="Lindquist E."/>
            <person name="Lucas S."/>
            <person name="Salamov A."/>
            <person name="McFadden G.I."/>
            <person name="Lane C.E."/>
            <person name="Keeling P.J."/>
            <person name="Gray M.W."/>
            <person name="Grigoriev I.V."/>
            <person name="Archibald J.M."/>
        </authorList>
    </citation>
    <scope>NUCLEOTIDE SEQUENCE</scope>
    <source>
        <strain evidence="3">CCMP2712</strain>
    </source>
</reference>
<dbReference type="HOGENOM" id="CLU_1139827_0_0_1"/>
<accession>L1I9Y7</accession>
<dbReference type="RefSeq" id="XP_005820023.1">
    <property type="nucleotide sequence ID" value="XM_005819966.1"/>
</dbReference>
<name>L1I9Y7_GUITC</name>
<dbReference type="Proteomes" id="UP000011087">
    <property type="component" value="Unassembled WGS sequence"/>
</dbReference>
<reference evidence="1 3" key="1">
    <citation type="journal article" date="2012" name="Nature">
        <title>Algal genomes reveal evolutionary mosaicism and the fate of nucleomorphs.</title>
        <authorList>
            <consortium name="DOE Joint Genome Institute"/>
            <person name="Curtis B.A."/>
            <person name="Tanifuji G."/>
            <person name="Burki F."/>
            <person name="Gruber A."/>
            <person name="Irimia M."/>
            <person name="Maruyama S."/>
            <person name="Arias M.C."/>
            <person name="Ball S.G."/>
            <person name="Gile G.H."/>
            <person name="Hirakawa Y."/>
            <person name="Hopkins J.F."/>
            <person name="Kuo A."/>
            <person name="Rensing S.A."/>
            <person name="Schmutz J."/>
            <person name="Symeonidi A."/>
            <person name="Elias M."/>
            <person name="Eveleigh R.J."/>
            <person name="Herman E.K."/>
            <person name="Klute M.J."/>
            <person name="Nakayama T."/>
            <person name="Obornik M."/>
            <person name="Reyes-Prieto A."/>
            <person name="Armbrust E.V."/>
            <person name="Aves S.J."/>
            <person name="Beiko R.G."/>
            <person name="Coutinho P."/>
            <person name="Dacks J.B."/>
            <person name="Durnford D.G."/>
            <person name="Fast N.M."/>
            <person name="Green B.R."/>
            <person name="Grisdale C.J."/>
            <person name="Hempel F."/>
            <person name="Henrissat B."/>
            <person name="Hoppner M.P."/>
            <person name="Ishida K."/>
            <person name="Kim E."/>
            <person name="Koreny L."/>
            <person name="Kroth P.G."/>
            <person name="Liu Y."/>
            <person name="Malik S.B."/>
            <person name="Maier U.G."/>
            <person name="McRose D."/>
            <person name="Mock T."/>
            <person name="Neilson J.A."/>
            <person name="Onodera N.T."/>
            <person name="Poole A.M."/>
            <person name="Pritham E.J."/>
            <person name="Richards T.A."/>
            <person name="Rocap G."/>
            <person name="Roy S.W."/>
            <person name="Sarai C."/>
            <person name="Schaack S."/>
            <person name="Shirato S."/>
            <person name="Slamovits C.H."/>
            <person name="Spencer D.F."/>
            <person name="Suzuki S."/>
            <person name="Worden A.Z."/>
            <person name="Zauner S."/>
            <person name="Barry K."/>
            <person name="Bell C."/>
            <person name="Bharti A.K."/>
            <person name="Crow J.A."/>
            <person name="Grimwood J."/>
            <person name="Kramer R."/>
            <person name="Lindquist E."/>
            <person name="Lucas S."/>
            <person name="Salamov A."/>
            <person name="McFadden G.I."/>
            <person name="Lane C.E."/>
            <person name="Keeling P.J."/>
            <person name="Gray M.W."/>
            <person name="Grigoriev I.V."/>
            <person name="Archibald J.M."/>
        </authorList>
    </citation>
    <scope>NUCLEOTIDE SEQUENCE</scope>
    <source>
        <strain evidence="1 3">CCMP2712</strain>
    </source>
</reference>
<organism evidence="1">
    <name type="scientific">Guillardia theta (strain CCMP2712)</name>
    <name type="common">Cryptophyte</name>
    <dbReference type="NCBI Taxonomy" id="905079"/>
    <lineage>
        <taxon>Eukaryota</taxon>
        <taxon>Cryptophyceae</taxon>
        <taxon>Pyrenomonadales</taxon>
        <taxon>Geminigeraceae</taxon>
        <taxon>Guillardia</taxon>
    </lineage>
</organism>
<keyword evidence="3" id="KW-1185">Reference proteome</keyword>
<dbReference type="KEGG" id="gtt:GUITHDRAFT_120780"/>
<evidence type="ECO:0000313" key="1">
    <source>
        <dbReference type="EMBL" id="EKX33043.1"/>
    </source>
</evidence>
<dbReference type="AlphaFoldDB" id="L1I9Y7"/>
<reference evidence="2" key="3">
    <citation type="submission" date="2016-03" db="UniProtKB">
        <authorList>
            <consortium name="EnsemblProtists"/>
        </authorList>
    </citation>
    <scope>IDENTIFICATION</scope>
</reference>
<gene>
    <name evidence="1" type="ORF">GUITHDRAFT_120780</name>
</gene>
<proteinExistence type="predicted"/>
<protein>
    <submittedName>
        <fullName evidence="1 2">Uncharacterized protein</fullName>
    </submittedName>
</protein>
<dbReference type="GeneID" id="17289779"/>
<evidence type="ECO:0000313" key="2">
    <source>
        <dbReference type="EnsemblProtists" id="EKX33043"/>
    </source>
</evidence>
<dbReference type="PaxDb" id="55529-EKX33043"/>